<accession>C1F7P1</accession>
<dbReference type="Proteomes" id="UP000002207">
    <property type="component" value="Chromosome"/>
</dbReference>
<dbReference type="AlphaFoldDB" id="C1F7P1"/>
<dbReference type="InParanoid" id="C1F7P1"/>
<keyword evidence="2" id="KW-1185">Reference proteome</keyword>
<dbReference type="EMBL" id="CP001472">
    <property type="protein sequence ID" value="ACO31885.1"/>
    <property type="molecule type" value="Genomic_DNA"/>
</dbReference>
<evidence type="ECO:0000313" key="2">
    <source>
        <dbReference type="Proteomes" id="UP000002207"/>
    </source>
</evidence>
<name>C1F7P1_ACIC5</name>
<evidence type="ECO:0000313" key="1">
    <source>
        <dbReference type="EMBL" id="ACO31885.1"/>
    </source>
</evidence>
<protein>
    <submittedName>
        <fullName evidence="1">Uncharacterized protein</fullName>
    </submittedName>
</protein>
<organism evidence="1 2">
    <name type="scientific">Acidobacterium capsulatum (strain ATCC 51196 / DSM 11244 / BCRC 80197 / JCM 7670 / NBRC 15755 / NCIMB 13165 / 161)</name>
    <dbReference type="NCBI Taxonomy" id="240015"/>
    <lineage>
        <taxon>Bacteria</taxon>
        <taxon>Pseudomonadati</taxon>
        <taxon>Acidobacteriota</taxon>
        <taxon>Terriglobia</taxon>
        <taxon>Terriglobales</taxon>
        <taxon>Acidobacteriaceae</taxon>
        <taxon>Acidobacterium</taxon>
    </lineage>
</organism>
<gene>
    <name evidence="1" type="ordered locus">ACP_1774</name>
</gene>
<proteinExistence type="predicted"/>
<reference evidence="1 2" key="1">
    <citation type="journal article" date="2009" name="Appl. Environ. Microbiol.">
        <title>Three genomes from the phylum Acidobacteria provide insight into the lifestyles of these microorganisms in soils.</title>
        <authorList>
            <person name="Ward N.L."/>
            <person name="Challacombe J.F."/>
            <person name="Janssen P.H."/>
            <person name="Henrissat B."/>
            <person name="Coutinho P.M."/>
            <person name="Wu M."/>
            <person name="Xie G."/>
            <person name="Haft D.H."/>
            <person name="Sait M."/>
            <person name="Badger J."/>
            <person name="Barabote R.D."/>
            <person name="Bradley B."/>
            <person name="Brettin T.S."/>
            <person name="Brinkac L.M."/>
            <person name="Bruce D."/>
            <person name="Creasy T."/>
            <person name="Daugherty S.C."/>
            <person name="Davidsen T.M."/>
            <person name="DeBoy R.T."/>
            <person name="Detter J.C."/>
            <person name="Dodson R.J."/>
            <person name="Durkin A.S."/>
            <person name="Ganapathy A."/>
            <person name="Gwinn-Giglio M."/>
            <person name="Han C.S."/>
            <person name="Khouri H."/>
            <person name="Kiss H."/>
            <person name="Kothari S.P."/>
            <person name="Madupu R."/>
            <person name="Nelson K.E."/>
            <person name="Nelson W.C."/>
            <person name="Paulsen I."/>
            <person name="Penn K."/>
            <person name="Ren Q."/>
            <person name="Rosovitz M.J."/>
            <person name="Selengut J.D."/>
            <person name="Shrivastava S."/>
            <person name="Sullivan S.A."/>
            <person name="Tapia R."/>
            <person name="Thompson L.S."/>
            <person name="Watkins K.L."/>
            <person name="Yang Q."/>
            <person name="Yu C."/>
            <person name="Zafar N."/>
            <person name="Zhou L."/>
            <person name="Kuske C.R."/>
        </authorList>
    </citation>
    <scope>NUCLEOTIDE SEQUENCE [LARGE SCALE GENOMIC DNA]</scope>
    <source>
        <strain evidence="2">ATCC 51196 / DSM 11244 / BCRC 80197 / JCM 7670 / NBRC 15755 / NCIMB 13165 / 161</strain>
    </source>
</reference>
<dbReference type="KEGG" id="aca:ACP_1774"/>
<sequence length="66" mass="7206">MGVVVAVSLRNMRRQQVGGRQAVERLAASVVVINRDVEAGLMKLLFDVDLARLLQQQQVAAHPGNL</sequence>
<dbReference type="HOGENOM" id="CLU_2821225_0_0_0"/>